<accession>A0A915EBG9</accession>
<proteinExistence type="predicted"/>
<feature type="region of interest" description="Disordered" evidence="1">
    <location>
        <begin position="1"/>
        <end position="40"/>
    </location>
</feature>
<evidence type="ECO:0000313" key="2">
    <source>
        <dbReference type="Proteomes" id="UP000887574"/>
    </source>
</evidence>
<dbReference type="WBParaSite" id="jg4576">
    <property type="protein sequence ID" value="jg4576"/>
    <property type="gene ID" value="jg4576"/>
</dbReference>
<evidence type="ECO:0000313" key="3">
    <source>
        <dbReference type="WBParaSite" id="jg4576"/>
    </source>
</evidence>
<dbReference type="Proteomes" id="UP000887574">
    <property type="component" value="Unplaced"/>
</dbReference>
<feature type="compositionally biased region" description="Acidic residues" evidence="1">
    <location>
        <begin position="27"/>
        <end position="40"/>
    </location>
</feature>
<keyword evidence="2" id="KW-1185">Reference proteome</keyword>
<evidence type="ECO:0000256" key="1">
    <source>
        <dbReference type="SAM" id="MobiDB-lite"/>
    </source>
</evidence>
<dbReference type="AlphaFoldDB" id="A0A915EBG9"/>
<organism evidence="2 3">
    <name type="scientific">Ditylenchus dipsaci</name>
    <dbReference type="NCBI Taxonomy" id="166011"/>
    <lineage>
        <taxon>Eukaryota</taxon>
        <taxon>Metazoa</taxon>
        <taxon>Ecdysozoa</taxon>
        <taxon>Nematoda</taxon>
        <taxon>Chromadorea</taxon>
        <taxon>Rhabditida</taxon>
        <taxon>Tylenchina</taxon>
        <taxon>Tylenchomorpha</taxon>
        <taxon>Sphaerularioidea</taxon>
        <taxon>Anguinidae</taxon>
        <taxon>Anguininae</taxon>
        <taxon>Ditylenchus</taxon>
    </lineage>
</organism>
<protein>
    <submittedName>
        <fullName evidence="3">Uncharacterized protein</fullName>
    </submittedName>
</protein>
<name>A0A915EBG9_9BILA</name>
<reference evidence="3" key="1">
    <citation type="submission" date="2022-11" db="UniProtKB">
        <authorList>
            <consortium name="WormBaseParasite"/>
        </authorList>
    </citation>
    <scope>IDENTIFICATION</scope>
</reference>
<sequence>MSKGPTKWKKDTVDEVISQKSQHDSQAEWEGEAFEDGMSVDESNEVISDDEIFWDEELK</sequence>